<sequence>MVLRVTQGYQAQKVILEWEDPLVSKVLLALQELREYLDTMVRQVQEVNLEFQVAGVPLGHQVSQDSLDLRVSLETQVLLAQLA</sequence>
<evidence type="ECO:0000313" key="1">
    <source>
        <dbReference type="EMBL" id="OBS58921.1"/>
    </source>
</evidence>
<name>A0A1A6FYB9_NEOLE</name>
<comment type="caution">
    <text evidence="1">The sequence shown here is derived from an EMBL/GenBank/DDBJ whole genome shotgun (WGS) entry which is preliminary data.</text>
</comment>
<dbReference type="EMBL" id="LZPO01110266">
    <property type="protein sequence ID" value="OBS58921.1"/>
    <property type="molecule type" value="Genomic_DNA"/>
</dbReference>
<dbReference type="AlphaFoldDB" id="A0A1A6FYB9"/>
<dbReference type="Proteomes" id="UP000092124">
    <property type="component" value="Unassembled WGS sequence"/>
</dbReference>
<gene>
    <name evidence="1" type="ORF">A6R68_09956</name>
</gene>
<organism evidence="1 2">
    <name type="scientific">Neotoma lepida</name>
    <name type="common">Desert woodrat</name>
    <dbReference type="NCBI Taxonomy" id="56216"/>
    <lineage>
        <taxon>Eukaryota</taxon>
        <taxon>Metazoa</taxon>
        <taxon>Chordata</taxon>
        <taxon>Craniata</taxon>
        <taxon>Vertebrata</taxon>
        <taxon>Euteleostomi</taxon>
        <taxon>Mammalia</taxon>
        <taxon>Eutheria</taxon>
        <taxon>Euarchontoglires</taxon>
        <taxon>Glires</taxon>
        <taxon>Rodentia</taxon>
        <taxon>Myomorpha</taxon>
        <taxon>Muroidea</taxon>
        <taxon>Cricetidae</taxon>
        <taxon>Neotominae</taxon>
        <taxon>Neotoma</taxon>
    </lineage>
</organism>
<proteinExistence type="predicted"/>
<reference evidence="1 2" key="1">
    <citation type="submission" date="2016-06" db="EMBL/GenBank/DDBJ databases">
        <title>The Draft Genome Sequence and Annotation of the Desert Woodrat Neotoma lepida.</title>
        <authorList>
            <person name="Campbell M."/>
            <person name="Oakeson K.F."/>
            <person name="Yandell M."/>
            <person name="Halpert J.R."/>
            <person name="Dearing D."/>
        </authorList>
    </citation>
    <scope>NUCLEOTIDE SEQUENCE [LARGE SCALE GENOMIC DNA]</scope>
    <source>
        <strain evidence="1">417</strain>
        <tissue evidence="1">Liver</tissue>
    </source>
</reference>
<accession>A0A1A6FYB9</accession>
<keyword evidence="2" id="KW-1185">Reference proteome</keyword>
<protein>
    <submittedName>
        <fullName evidence="1">Uncharacterized protein</fullName>
    </submittedName>
</protein>
<evidence type="ECO:0000313" key="2">
    <source>
        <dbReference type="Proteomes" id="UP000092124"/>
    </source>
</evidence>